<feature type="chain" id="PRO_5015514097" evidence="1">
    <location>
        <begin position="24"/>
        <end position="292"/>
    </location>
</feature>
<dbReference type="Proteomes" id="UP000245618">
    <property type="component" value="Unassembled WGS sequence"/>
</dbReference>
<dbReference type="RefSeq" id="WP_116760264.1">
    <property type="nucleotide sequence ID" value="NZ_QCZH01000001.1"/>
</dbReference>
<evidence type="ECO:0000256" key="1">
    <source>
        <dbReference type="SAM" id="SignalP"/>
    </source>
</evidence>
<comment type="caution">
    <text evidence="2">The sequence shown here is derived from an EMBL/GenBank/DDBJ whole genome shotgun (WGS) entry which is preliminary data.</text>
</comment>
<dbReference type="InterPro" id="IPR002816">
    <property type="entry name" value="TraB/PrgY/GumN_fam"/>
</dbReference>
<gene>
    <name evidence="2" type="ORF">DB891_02650</name>
</gene>
<keyword evidence="1" id="KW-0732">Signal</keyword>
<dbReference type="PANTHER" id="PTHR40590:SF1">
    <property type="entry name" value="CYTOPLASMIC PROTEIN"/>
    <property type="match status" value="1"/>
</dbReference>
<feature type="signal peptide" evidence="1">
    <location>
        <begin position="1"/>
        <end position="23"/>
    </location>
</feature>
<dbReference type="AlphaFoldDB" id="A0A2U1K2T0"/>
<dbReference type="CDD" id="cd14789">
    <property type="entry name" value="Tiki"/>
    <property type="match status" value="1"/>
</dbReference>
<protein>
    <submittedName>
        <fullName evidence="2">TraB/GumN family protein</fullName>
    </submittedName>
</protein>
<sequence length="292" mass="32785">MKNLIRTSLCVVATLLVANGSVAQNNIKEVKPQNEKSLLWEISGKGIEKPSYLYGTVHAICGDDFLVKERVTKAFEKTSKLALEINMDDAQEMSDMQKAALGIMPLSKKLTSEESTELNEILEKTAGMKLNQVDNFTMATIMSLIAIKSFGCTNLKSYEMEFVTKAKAANKTIVGLEKVKAQLDFLNNAYTDQEMIAMLKELNIEETKKMVQYYIQEDISNLYLNVTDKKVMNEKTKSFMLDQRNNNWVSFMPEMMKKESVFFAVGAGHLAGEEGVINLLKKAGYTVKPILN</sequence>
<name>A0A2U1K2T0_9FLAO</name>
<dbReference type="Pfam" id="PF01963">
    <property type="entry name" value="TraB_PrgY_gumN"/>
    <property type="match status" value="1"/>
</dbReference>
<reference evidence="2 3" key="1">
    <citation type="submission" date="2018-04" db="EMBL/GenBank/DDBJ databases">
        <title>Flavobacterium sp. nov., isolated from glacier ice.</title>
        <authorList>
            <person name="Liu Q."/>
            <person name="Xin Y.-H."/>
        </authorList>
    </citation>
    <scope>NUCLEOTIDE SEQUENCE [LARGE SCALE GENOMIC DNA]</scope>
    <source>
        <strain evidence="2 3">LB2P30</strain>
    </source>
</reference>
<keyword evidence="3" id="KW-1185">Reference proteome</keyword>
<organism evidence="2 3">
    <name type="scientific">Flavobacterium laiguense</name>
    <dbReference type="NCBI Taxonomy" id="2169409"/>
    <lineage>
        <taxon>Bacteria</taxon>
        <taxon>Pseudomonadati</taxon>
        <taxon>Bacteroidota</taxon>
        <taxon>Flavobacteriia</taxon>
        <taxon>Flavobacteriales</taxon>
        <taxon>Flavobacteriaceae</taxon>
        <taxon>Flavobacterium</taxon>
    </lineage>
</organism>
<evidence type="ECO:0000313" key="2">
    <source>
        <dbReference type="EMBL" id="PWA11722.1"/>
    </source>
</evidence>
<evidence type="ECO:0000313" key="3">
    <source>
        <dbReference type="Proteomes" id="UP000245618"/>
    </source>
</evidence>
<dbReference type="InterPro" id="IPR047111">
    <property type="entry name" value="YbaP-like"/>
</dbReference>
<dbReference type="OrthoDB" id="9798714at2"/>
<dbReference type="EMBL" id="QCZH01000001">
    <property type="protein sequence ID" value="PWA11722.1"/>
    <property type="molecule type" value="Genomic_DNA"/>
</dbReference>
<accession>A0A2U1K2T0</accession>
<proteinExistence type="predicted"/>
<dbReference type="PANTHER" id="PTHR40590">
    <property type="entry name" value="CYTOPLASMIC PROTEIN-RELATED"/>
    <property type="match status" value="1"/>
</dbReference>